<organism evidence="1">
    <name type="scientific">viral metagenome</name>
    <dbReference type="NCBI Taxonomy" id="1070528"/>
    <lineage>
        <taxon>unclassified sequences</taxon>
        <taxon>metagenomes</taxon>
        <taxon>organismal metagenomes</taxon>
    </lineage>
</organism>
<dbReference type="EMBL" id="MT145127">
    <property type="protein sequence ID" value="QJI03873.1"/>
    <property type="molecule type" value="Genomic_DNA"/>
</dbReference>
<sequence>MSHYATIPMRFRFKDELVQSLVEIYGEINVEVHQTPQKMDRYRWENQQEVKAEIIIRRKTCGGYLDLGFSLDKATGMYSMIADKSMNQDPVEKIVTGYARRVIKNKLPRGKYRITNESQNQITLQVKG</sequence>
<name>A0A6H2A3C6_9ZZZZ</name>
<accession>A0A6H2A3C6</accession>
<proteinExistence type="predicted"/>
<reference evidence="1" key="1">
    <citation type="submission" date="2020-03" db="EMBL/GenBank/DDBJ databases">
        <title>The deep terrestrial virosphere.</title>
        <authorList>
            <person name="Holmfeldt K."/>
            <person name="Nilsson E."/>
            <person name="Simone D."/>
            <person name="Lopez-Fernandez M."/>
            <person name="Wu X."/>
            <person name="de Brujin I."/>
            <person name="Lundin D."/>
            <person name="Andersson A."/>
            <person name="Bertilsson S."/>
            <person name="Dopson M."/>
        </authorList>
    </citation>
    <scope>NUCLEOTIDE SEQUENCE</scope>
    <source>
        <strain evidence="1">TM448A04601</strain>
        <strain evidence="2">TM448B05290</strain>
    </source>
</reference>
<dbReference type="Pfam" id="PF06868">
    <property type="entry name" value="DUF1257"/>
    <property type="match status" value="1"/>
</dbReference>
<evidence type="ECO:0000313" key="1">
    <source>
        <dbReference type="EMBL" id="QJA54314.1"/>
    </source>
</evidence>
<dbReference type="InterPro" id="IPR009666">
    <property type="entry name" value="Uncharacterised_Ycf35"/>
</dbReference>
<protein>
    <recommendedName>
        <fullName evidence="3">DUF1257 domain-containing protein</fullName>
    </recommendedName>
</protein>
<dbReference type="EMBL" id="MT144495">
    <property type="protein sequence ID" value="QJA54314.1"/>
    <property type="molecule type" value="Genomic_DNA"/>
</dbReference>
<evidence type="ECO:0000313" key="2">
    <source>
        <dbReference type="EMBL" id="QJI03873.1"/>
    </source>
</evidence>
<evidence type="ECO:0008006" key="3">
    <source>
        <dbReference type="Google" id="ProtNLM"/>
    </source>
</evidence>
<gene>
    <name evidence="1" type="ORF">TM448A04601_0011</name>
    <name evidence="2" type="ORF">TM448B05290_0002</name>
</gene>
<dbReference type="AlphaFoldDB" id="A0A6H2A3C6"/>